<comment type="caution">
    <text evidence="2">The sequence shown here is derived from an EMBL/GenBank/DDBJ whole genome shotgun (WGS) entry which is preliminary data.</text>
</comment>
<feature type="transmembrane region" description="Helical" evidence="1">
    <location>
        <begin position="223"/>
        <end position="245"/>
    </location>
</feature>
<sequence>MDGTPPTPPAEDEVKWQVALFALMPLILGAMSQPVGRVLDKPAKYRLWMRASPIFCITDILHFVIGFVARCIRERKEPLLQLREELRFRFQDEDLDQTLKDVERTVLVRWLMMGLGGIPCQTVKLVAMQGIPLTRVVALMFAVSILFGEMVVILASTLLTSQSANGNSNGLSRPYDMIKGRPTWATAVLAAALTVAEATHHTLTSHVTVELFHHALPTSMVDIRVFTFPPYYVIVVIVIAIARFSPKWRHGFLSRIGAALFPEVRPAMDAVMAGAWAGMKTAHPWLKTQLIQLFSLVIRACFLISYPYSAVFSGILVLLARITGAMHGTVMGRVVGISDDKEEHDHLVRFLWLILVYVLYYAYLFDGAGTVNPSWTGIFG</sequence>
<keyword evidence="3" id="KW-1185">Reference proteome</keyword>
<organism evidence="2 3">
    <name type="scientific">Echria macrotheca</name>
    <dbReference type="NCBI Taxonomy" id="438768"/>
    <lineage>
        <taxon>Eukaryota</taxon>
        <taxon>Fungi</taxon>
        <taxon>Dikarya</taxon>
        <taxon>Ascomycota</taxon>
        <taxon>Pezizomycotina</taxon>
        <taxon>Sordariomycetes</taxon>
        <taxon>Sordariomycetidae</taxon>
        <taxon>Sordariales</taxon>
        <taxon>Schizotheciaceae</taxon>
        <taxon>Echria</taxon>
    </lineage>
</organism>
<feature type="transmembrane region" description="Helical" evidence="1">
    <location>
        <begin position="136"/>
        <end position="161"/>
    </location>
</feature>
<name>A0AAJ0FFB5_9PEZI</name>
<reference evidence="2" key="1">
    <citation type="submission" date="2023-06" db="EMBL/GenBank/DDBJ databases">
        <title>Genome-scale phylogeny and comparative genomics of the fungal order Sordariales.</title>
        <authorList>
            <consortium name="Lawrence Berkeley National Laboratory"/>
            <person name="Hensen N."/>
            <person name="Bonometti L."/>
            <person name="Westerberg I."/>
            <person name="Brannstrom I.O."/>
            <person name="Guillou S."/>
            <person name="Cros-Aarteil S."/>
            <person name="Calhoun S."/>
            <person name="Haridas S."/>
            <person name="Kuo A."/>
            <person name="Mondo S."/>
            <person name="Pangilinan J."/>
            <person name="Riley R."/>
            <person name="Labutti K."/>
            <person name="Andreopoulos B."/>
            <person name="Lipzen A."/>
            <person name="Chen C."/>
            <person name="Yanf M."/>
            <person name="Daum C."/>
            <person name="Ng V."/>
            <person name="Clum A."/>
            <person name="Steindorff A."/>
            <person name="Ohm R."/>
            <person name="Martin F."/>
            <person name="Silar P."/>
            <person name="Natvig D."/>
            <person name="Lalanne C."/>
            <person name="Gautier V."/>
            <person name="Ament-Velasquez S.L."/>
            <person name="Kruys A."/>
            <person name="Hutchinson M.I."/>
            <person name="Powell A.J."/>
            <person name="Barry K."/>
            <person name="Miller A.N."/>
            <person name="Grigoriev I.V."/>
            <person name="Debuchy R."/>
            <person name="Gladieux P."/>
            <person name="Thoren M.H."/>
            <person name="Johannesson H."/>
        </authorList>
    </citation>
    <scope>NUCLEOTIDE SEQUENCE</scope>
    <source>
        <strain evidence="2">PSN4</strain>
    </source>
</reference>
<feature type="transmembrane region" description="Helical" evidence="1">
    <location>
        <begin position="347"/>
        <end position="365"/>
    </location>
</feature>
<protein>
    <submittedName>
        <fullName evidence="2">Uncharacterized protein</fullName>
    </submittedName>
</protein>
<evidence type="ECO:0000256" key="1">
    <source>
        <dbReference type="SAM" id="Phobius"/>
    </source>
</evidence>
<accession>A0AAJ0FFB5</accession>
<proteinExistence type="predicted"/>
<dbReference type="AlphaFoldDB" id="A0AAJ0FFB5"/>
<dbReference type="EMBL" id="MU839828">
    <property type="protein sequence ID" value="KAK1759000.1"/>
    <property type="molecule type" value="Genomic_DNA"/>
</dbReference>
<evidence type="ECO:0000313" key="2">
    <source>
        <dbReference type="EMBL" id="KAK1759000.1"/>
    </source>
</evidence>
<keyword evidence="1" id="KW-1133">Transmembrane helix</keyword>
<gene>
    <name evidence="2" type="ORF">QBC47DRAFT_370861</name>
</gene>
<keyword evidence="1" id="KW-0472">Membrane</keyword>
<evidence type="ECO:0000313" key="3">
    <source>
        <dbReference type="Proteomes" id="UP001239445"/>
    </source>
</evidence>
<dbReference type="Proteomes" id="UP001239445">
    <property type="component" value="Unassembled WGS sequence"/>
</dbReference>
<feature type="transmembrane region" description="Helical" evidence="1">
    <location>
        <begin position="47"/>
        <end position="69"/>
    </location>
</feature>
<keyword evidence="1" id="KW-0812">Transmembrane</keyword>